<dbReference type="Pfam" id="PF14815">
    <property type="entry name" value="NUDIX_4"/>
    <property type="match status" value="1"/>
</dbReference>
<keyword evidence="16" id="KW-1185">Reference proteome</keyword>
<dbReference type="EMBL" id="AMSQ01000037">
    <property type="protein sequence ID" value="EKU45181.1"/>
    <property type="molecule type" value="Genomic_DNA"/>
</dbReference>
<dbReference type="Pfam" id="PF00730">
    <property type="entry name" value="HhH-GPD"/>
    <property type="match status" value="1"/>
</dbReference>
<dbReference type="InterPro" id="IPR023170">
    <property type="entry name" value="HhH_base_excis_C"/>
</dbReference>
<gene>
    <name evidence="15" type="ORF">C273_11545</name>
</gene>
<protein>
    <recommendedName>
        <fullName evidence="4 13">Adenine DNA glycosylase</fullName>
        <ecNumber evidence="3 13">3.2.2.31</ecNumber>
    </recommendedName>
</protein>
<keyword evidence="7 13" id="KW-0227">DNA damage</keyword>
<keyword evidence="12 13" id="KW-0326">Glycosidase</keyword>
<evidence type="ECO:0000256" key="11">
    <source>
        <dbReference type="ARBA" id="ARBA00023204"/>
    </source>
</evidence>
<dbReference type="STRING" id="1229783.C273_11545"/>
<dbReference type="EC" id="3.2.2.31" evidence="3 13"/>
<dbReference type="PANTHER" id="PTHR42944:SF1">
    <property type="entry name" value="ADENINE DNA GLYCOSYLASE"/>
    <property type="match status" value="1"/>
</dbReference>
<dbReference type="RefSeq" id="WP_009385399.1">
    <property type="nucleotide sequence ID" value="NZ_AMSQ01000037.1"/>
</dbReference>
<dbReference type="InterPro" id="IPR029119">
    <property type="entry name" value="MutY_C"/>
</dbReference>
<dbReference type="CDD" id="cd00056">
    <property type="entry name" value="ENDO3c"/>
    <property type="match status" value="1"/>
</dbReference>
<sequence>MYDASTFKSDLLKWYDENKREMPWRNTSNPYYIWLSEVMLQQTQVNTVIDYYHRFTRAFPTMEALSEAKEDDVLKMWEGLGYYSRARNFHHAVKDVVNHYDGVVPSDAKKFGDLKGVGPYTKASVLSIAFNKPLPAVDGNVFRVWSRLNTIYEDIKKPATRKMFERDLEPYVQDRSGEFNQAMMELGATVCTPKQPLCLFCPIQSHCEAFDKGVVMELPVKSKLKKKKSITQYVFLIENEQGDLLVEKRTERLLKDMWQFPMYEHDYAEALLDSELDIQVHVDREPDFKLKHQFTHLTWHMYVFQLKDTRVTQRSLPENMTYMPKKDKETFNFPVSMTKVFNHFYT</sequence>
<keyword evidence="5" id="KW-0004">4Fe-4S</keyword>
<dbReference type="SMART" id="SM00478">
    <property type="entry name" value="ENDO3c"/>
    <property type="match status" value="1"/>
</dbReference>
<evidence type="ECO:0000313" key="16">
    <source>
        <dbReference type="Proteomes" id="UP000009885"/>
    </source>
</evidence>
<evidence type="ECO:0000256" key="13">
    <source>
        <dbReference type="RuleBase" id="RU365096"/>
    </source>
</evidence>
<dbReference type="CDD" id="cd03431">
    <property type="entry name" value="NUDIX_DNA_Glycosylase_C-MutY"/>
    <property type="match status" value="1"/>
</dbReference>
<dbReference type="NCBIfam" id="TIGR01084">
    <property type="entry name" value="mutY"/>
    <property type="match status" value="1"/>
</dbReference>
<dbReference type="GO" id="GO:0035485">
    <property type="term" value="F:adenine/guanine mispair binding"/>
    <property type="evidence" value="ECO:0007669"/>
    <property type="project" value="TreeGrafter"/>
</dbReference>
<evidence type="ECO:0000256" key="1">
    <source>
        <dbReference type="ARBA" id="ARBA00000843"/>
    </source>
</evidence>
<dbReference type="SUPFAM" id="SSF48150">
    <property type="entry name" value="DNA-glycosylase"/>
    <property type="match status" value="1"/>
</dbReference>
<organism evidence="15 16">
    <name type="scientific">Staphylococcus massiliensis S46</name>
    <dbReference type="NCBI Taxonomy" id="1229783"/>
    <lineage>
        <taxon>Bacteria</taxon>
        <taxon>Bacillati</taxon>
        <taxon>Bacillota</taxon>
        <taxon>Bacilli</taxon>
        <taxon>Bacillales</taxon>
        <taxon>Staphylococcaceae</taxon>
        <taxon>Staphylococcus</taxon>
    </lineage>
</organism>
<dbReference type="FunFam" id="1.10.340.30:FF:000010">
    <property type="entry name" value="Adenine DNA glycosylase"/>
    <property type="match status" value="1"/>
</dbReference>
<dbReference type="AlphaFoldDB" id="K9AGD3"/>
<comment type="caution">
    <text evidence="15">The sequence shown here is derived from an EMBL/GenBank/DDBJ whole genome shotgun (WGS) entry which is preliminary data.</text>
</comment>
<dbReference type="PATRIC" id="fig|1229783.3.peg.2282"/>
<dbReference type="GO" id="GO:0006298">
    <property type="term" value="P:mismatch repair"/>
    <property type="evidence" value="ECO:0007669"/>
    <property type="project" value="TreeGrafter"/>
</dbReference>
<dbReference type="GO" id="GO:0051539">
    <property type="term" value="F:4 iron, 4 sulfur cluster binding"/>
    <property type="evidence" value="ECO:0007669"/>
    <property type="project" value="UniProtKB-UniRule"/>
</dbReference>
<keyword evidence="6" id="KW-0479">Metal-binding</keyword>
<evidence type="ECO:0000256" key="3">
    <source>
        <dbReference type="ARBA" id="ARBA00012045"/>
    </source>
</evidence>
<comment type="similarity">
    <text evidence="2 13">Belongs to the Nth/MutY family.</text>
</comment>
<proteinExistence type="inferred from homology"/>
<accession>K9AGD3</accession>
<dbReference type="InterPro" id="IPR005760">
    <property type="entry name" value="A/G_AdeGlyc_MutY"/>
</dbReference>
<dbReference type="PANTHER" id="PTHR42944">
    <property type="entry name" value="ADENINE DNA GLYCOSYLASE"/>
    <property type="match status" value="1"/>
</dbReference>
<keyword evidence="11" id="KW-0234">DNA repair</keyword>
<dbReference type="eggNOG" id="COG1194">
    <property type="taxonomic scope" value="Bacteria"/>
</dbReference>
<evidence type="ECO:0000256" key="6">
    <source>
        <dbReference type="ARBA" id="ARBA00022723"/>
    </source>
</evidence>
<keyword evidence="9 13" id="KW-0408">Iron</keyword>
<evidence type="ECO:0000256" key="7">
    <source>
        <dbReference type="ARBA" id="ARBA00022763"/>
    </source>
</evidence>
<evidence type="ECO:0000256" key="2">
    <source>
        <dbReference type="ARBA" id="ARBA00008343"/>
    </source>
</evidence>
<dbReference type="SMART" id="SM00525">
    <property type="entry name" value="FES"/>
    <property type="match status" value="1"/>
</dbReference>
<dbReference type="InterPro" id="IPR015797">
    <property type="entry name" value="NUDIX_hydrolase-like_dom_sf"/>
</dbReference>
<reference evidence="15 16" key="1">
    <citation type="journal article" date="2013" name="Genome Announc.">
        <title>Genome Sequence of Staphylococcus massiliensis Strain S46, Isolated from the Surface of Healthy Human Skin.</title>
        <authorList>
            <person name="Srivastav R."/>
            <person name="Singh A."/>
            <person name="Jangir P.K."/>
            <person name="Kumari C."/>
            <person name="Muduli S."/>
            <person name="Sharma R."/>
        </authorList>
    </citation>
    <scope>NUCLEOTIDE SEQUENCE [LARGE SCALE GENOMIC DNA]</scope>
    <source>
        <strain evidence="15 16">S46</strain>
    </source>
</reference>
<dbReference type="OrthoDB" id="9802365at2"/>
<dbReference type="GO" id="GO:0000701">
    <property type="term" value="F:purine-specific mismatch base pair DNA N-glycosylase activity"/>
    <property type="evidence" value="ECO:0007669"/>
    <property type="project" value="UniProtKB-EC"/>
</dbReference>
<keyword evidence="10" id="KW-0411">Iron-sulfur</keyword>
<comment type="cofactor">
    <cofactor evidence="13">
        <name>[4Fe-4S] cluster</name>
        <dbReference type="ChEBI" id="CHEBI:49883"/>
    </cofactor>
    <text evidence="13">Binds 1 [4Fe-4S] cluster.</text>
</comment>
<evidence type="ECO:0000256" key="9">
    <source>
        <dbReference type="ARBA" id="ARBA00023004"/>
    </source>
</evidence>
<dbReference type="InterPro" id="IPR044298">
    <property type="entry name" value="MIG/MutY"/>
</dbReference>
<dbReference type="GO" id="GO:0032357">
    <property type="term" value="F:oxidized purine DNA binding"/>
    <property type="evidence" value="ECO:0007669"/>
    <property type="project" value="TreeGrafter"/>
</dbReference>
<dbReference type="Gene3D" id="1.10.340.30">
    <property type="entry name" value="Hypothetical protein, domain 2"/>
    <property type="match status" value="1"/>
</dbReference>
<dbReference type="Gene3D" id="3.90.79.10">
    <property type="entry name" value="Nucleoside Triphosphate Pyrophosphohydrolase"/>
    <property type="match status" value="1"/>
</dbReference>
<name>K9AGD3_9STAP</name>
<evidence type="ECO:0000256" key="4">
    <source>
        <dbReference type="ARBA" id="ARBA00022023"/>
    </source>
</evidence>
<dbReference type="SUPFAM" id="SSF55811">
    <property type="entry name" value="Nudix"/>
    <property type="match status" value="1"/>
</dbReference>
<evidence type="ECO:0000256" key="8">
    <source>
        <dbReference type="ARBA" id="ARBA00022801"/>
    </source>
</evidence>
<evidence type="ECO:0000256" key="12">
    <source>
        <dbReference type="ARBA" id="ARBA00023295"/>
    </source>
</evidence>
<evidence type="ECO:0000256" key="10">
    <source>
        <dbReference type="ARBA" id="ARBA00023014"/>
    </source>
</evidence>
<dbReference type="Proteomes" id="UP000009885">
    <property type="component" value="Unassembled WGS sequence"/>
</dbReference>
<feature type="domain" description="HhH-GPD" evidence="14">
    <location>
        <begin position="39"/>
        <end position="189"/>
    </location>
</feature>
<evidence type="ECO:0000256" key="5">
    <source>
        <dbReference type="ARBA" id="ARBA00022485"/>
    </source>
</evidence>
<dbReference type="GO" id="GO:0046872">
    <property type="term" value="F:metal ion binding"/>
    <property type="evidence" value="ECO:0007669"/>
    <property type="project" value="UniProtKB-UniRule"/>
</dbReference>
<dbReference type="Gene3D" id="1.10.1670.10">
    <property type="entry name" value="Helix-hairpin-Helix base-excision DNA repair enzymes (C-terminal)"/>
    <property type="match status" value="1"/>
</dbReference>
<dbReference type="GO" id="GO:0034039">
    <property type="term" value="F:8-oxo-7,8-dihydroguanine DNA N-glycosylase activity"/>
    <property type="evidence" value="ECO:0007669"/>
    <property type="project" value="TreeGrafter"/>
</dbReference>
<keyword evidence="8" id="KW-0378">Hydrolase</keyword>
<comment type="catalytic activity">
    <reaction evidence="1 13">
        <text>Hydrolyzes free adenine bases from 7,8-dihydro-8-oxoguanine:adenine mismatched double-stranded DNA, leaving an apurinic site.</text>
        <dbReference type="EC" id="3.2.2.31"/>
    </reaction>
</comment>
<evidence type="ECO:0000259" key="14">
    <source>
        <dbReference type="SMART" id="SM00478"/>
    </source>
</evidence>
<dbReference type="InterPro" id="IPR003651">
    <property type="entry name" value="Endonuclease3_FeS-loop_motif"/>
</dbReference>
<dbReference type="InterPro" id="IPR011257">
    <property type="entry name" value="DNA_glycosylase"/>
</dbReference>
<dbReference type="InterPro" id="IPR003265">
    <property type="entry name" value="HhH-GPD_domain"/>
</dbReference>
<evidence type="ECO:0000313" key="15">
    <source>
        <dbReference type="EMBL" id="EKU45181.1"/>
    </source>
</evidence>
<dbReference type="GO" id="GO:0006284">
    <property type="term" value="P:base-excision repair"/>
    <property type="evidence" value="ECO:0007669"/>
    <property type="project" value="UniProtKB-UniRule"/>
</dbReference>
<comment type="function">
    <text evidence="13">Adenine glycosylase active on G-A mispairs.</text>
</comment>